<proteinExistence type="predicted"/>
<organism evidence="5">
    <name type="scientific">marine sediment metagenome</name>
    <dbReference type="NCBI Taxonomy" id="412755"/>
    <lineage>
        <taxon>unclassified sequences</taxon>
        <taxon>metagenomes</taxon>
        <taxon>ecological metagenomes</taxon>
    </lineage>
</organism>
<dbReference type="InterPro" id="IPR027417">
    <property type="entry name" value="P-loop_NTPase"/>
</dbReference>
<evidence type="ECO:0000256" key="3">
    <source>
        <dbReference type="ARBA" id="ARBA00022840"/>
    </source>
</evidence>
<dbReference type="PANTHER" id="PTHR43776">
    <property type="entry name" value="TRANSPORT ATP-BINDING PROTEIN"/>
    <property type="match status" value="1"/>
</dbReference>
<dbReference type="GO" id="GO:0005524">
    <property type="term" value="F:ATP binding"/>
    <property type="evidence" value="ECO:0007669"/>
    <property type="project" value="UniProtKB-KW"/>
</dbReference>
<dbReference type="SUPFAM" id="SSF52540">
    <property type="entry name" value="P-loop containing nucleoside triphosphate hydrolases"/>
    <property type="match status" value="1"/>
</dbReference>
<keyword evidence="1" id="KW-0813">Transport</keyword>
<feature type="non-terminal residue" evidence="5">
    <location>
        <position position="185"/>
    </location>
</feature>
<reference evidence="5" key="1">
    <citation type="journal article" date="2015" name="Nature">
        <title>Complex archaea that bridge the gap between prokaryotes and eukaryotes.</title>
        <authorList>
            <person name="Spang A."/>
            <person name="Saw J.H."/>
            <person name="Jorgensen S.L."/>
            <person name="Zaremba-Niedzwiedzka K."/>
            <person name="Martijn J."/>
            <person name="Lind A.E."/>
            <person name="van Eijk R."/>
            <person name="Schleper C."/>
            <person name="Guy L."/>
            <person name="Ettema T.J."/>
        </authorList>
    </citation>
    <scope>NUCLEOTIDE SEQUENCE</scope>
</reference>
<protein>
    <recommendedName>
        <fullName evidence="4">ABC transporter domain-containing protein</fullName>
    </recommendedName>
</protein>
<feature type="domain" description="ABC transporter" evidence="4">
    <location>
        <begin position="54"/>
        <end position="119"/>
    </location>
</feature>
<evidence type="ECO:0000256" key="1">
    <source>
        <dbReference type="ARBA" id="ARBA00022448"/>
    </source>
</evidence>
<keyword evidence="2" id="KW-0547">Nucleotide-binding</keyword>
<evidence type="ECO:0000256" key="2">
    <source>
        <dbReference type="ARBA" id="ARBA00022741"/>
    </source>
</evidence>
<evidence type="ECO:0000313" key="5">
    <source>
        <dbReference type="EMBL" id="KKK47496.1"/>
    </source>
</evidence>
<gene>
    <name evidence="5" type="ORF">LCGC14_3154610</name>
</gene>
<dbReference type="EMBL" id="LAZR01069552">
    <property type="protein sequence ID" value="KKK47496.1"/>
    <property type="molecule type" value="Genomic_DNA"/>
</dbReference>
<dbReference type="InterPro" id="IPR003439">
    <property type="entry name" value="ABC_transporter-like_ATP-bd"/>
</dbReference>
<dbReference type="AlphaFoldDB" id="A0A0F8YHJ2"/>
<keyword evidence="3" id="KW-0067">ATP-binding</keyword>
<dbReference type="InterPro" id="IPR050319">
    <property type="entry name" value="ABC_transp_ATP-bind"/>
</dbReference>
<name>A0A0F8YHJ2_9ZZZZ</name>
<dbReference type="Gene3D" id="3.40.50.300">
    <property type="entry name" value="P-loop containing nucleotide triphosphate hydrolases"/>
    <property type="match status" value="1"/>
</dbReference>
<sequence>MTIYNEKIKDLTVEDFKTSNKKRDTIISVKNLKTYFPVFGGLFKRTIGYVKAVDGVTFDIYKGETVGLVGESGCGKTSIGNTILNLVPATSGRIYLKNQNIVIGSTEKKKLNRLLIQQNTLRHIMFIPLLRIASPILRLLFLKRMEVSKSNIKKINQSIKNYLTKLHSSIGEMYINTIIILRQNY</sequence>
<dbReference type="Pfam" id="PF00005">
    <property type="entry name" value="ABC_tran"/>
    <property type="match status" value="1"/>
</dbReference>
<evidence type="ECO:0000259" key="4">
    <source>
        <dbReference type="Pfam" id="PF00005"/>
    </source>
</evidence>
<comment type="caution">
    <text evidence="5">The sequence shown here is derived from an EMBL/GenBank/DDBJ whole genome shotgun (WGS) entry which is preliminary data.</text>
</comment>
<accession>A0A0F8YHJ2</accession>
<dbReference type="GO" id="GO:0016887">
    <property type="term" value="F:ATP hydrolysis activity"/>
    <property type="evidence" value="ECO:0007669"/>
    <property type="project" value="InterPro"/>
</dbReference>